<dbReference type="STRING" id="28200.GCA_001572935_00652"/>
<evidence type="ECO:0000256" key="1">
    <source>
        <dbReference type="ARBA" id="ARBA00001946"/>
    </source>
</evidence>
<evidence type="ECO:0000259" key="6">
    <source>
        <dbReference type="PROSITE" id="PS50110"/>
    </source>
</evidence>
<dbReference type="SMART" id="SM00448">
    <property type="entry name" value="REC"/>
    <property type="match status" value="1"/>
</dbReference>
<dbReference type="PROSITE" id="PS50110">
    <property type="entry name" value="RESPONSE_REGULATORY"/>
    <property type="match status" value="1"/>
</dbReference>
<dbReference type="GO" id="GO:0006935">
    <property type="term" value="P:chemotaxis"/>
    <property type="evidence" value="ECO:0007669"/>
    <property type="project" value="UniProtKB-KW"/>
</dbReference>
<gene>
    <name evidence="7" type="ORF">DF188_00910</name>
</gene>
<dbReference type="PANTHER" id="PTHR44591:SF3">
    <property type="entry name" value="RESPONSE REGULATORY DOMAIN-CONTAINING PROTEIN"/>
    <property type="match status" value="1"/>
</dbReference>
<sequence length="126" mass="14459">MENRIFSIAIVDDETEILDLLNRFLGRNPKFKVSSFSNPLTFLTSNDSSKYDLVLLDIMMPQMNGIDVLEKIRDKGEDQKVIMMTAYSTLDKVLKSHKEGATHYIMKPFSSLEALEKQVLEILNEN</sequence>
<keyword evidence="3 5" id="KW-0597">Phosphoprotein</keyword>
<evidence type="ECO:0000256" key="4">
    <source>
        <dbReference type="ARBA" id="ARBA00022779"/>
    </source>
</evidence>
<accession>A0A2U2C2K2</accession>
<comment type="caution">
    <text evidence="7">The sequence shown here is derived from an EMBL/GenBank/DDBJ whole genome shotgun (WGS) entry which is preliminary data.</text>
</comment>
<name>A0A2U2C2K2_9BACT</name>
<dbReference type="PANTHER" id="PTHR44591">
    <property type="entry name" value="STRESS RESPONSE REGULATOR PROTEIN 1"/>
    <property type="match status" value="1"/>
</dbReference>
<reference evidence="7 8" key="1">
    <citation type="submission" date="2018-05" db="EMBL/GenBank/DDBJ databases">
        <title>Antimicrobial susceptibility testing and genomic analysis of Arcobacter skirrowii strains and one Arcobacter butzleri isolated from German poultry farms.</title>
        <authorList>
            <person name="Haenel I."/>
            <person name="Hotzel H."/>
            <person name="Tomaso H."/>
            <person name="Busch A."/>
        </authorList>
    </citation>
    <scope>NUCLEOTIDE SEQUENCE [LARGE SCALE GENOMIC DNA]</scope>
    <source>
        <strain evidence="8">v</strain>
    </source>
</reference>
<evidence type="ECO:0000256" key="2">
    <source>
        <dbReference type="ARBA" id="ARBA00022500"/>
    </source>
</evidence>
<dbReference type="CDD" id="cd00156">
    <property type="entry name" value="REC"/>
    <property type="match status" value="1"/>
</dbReference>
<dbReference type="SUPFAM" id="SSF52172">
    <property type="entry name" value="CheY-like"/>
    <property type="match status" value="1"/>
</dbReference>
<evidence type="ECO:0000313" key="7">
    <source>
        <dbReference type="EMBL" id="PWE23265.1"/>
    </source>
</evidence>
<dbReference type="Gene3D" id="3.40.50.2300">
    <property type="match status" value="1"/>
</dbReference>
<keyword evidence="2" id="KW-0145">Chemotaxis</keyword>
<dbReference type="GO" id="GO:0097588">
    <property type="term" value="P:archaeal or bacterial-type flagellum-dependent cell motility"/>
    <property type="evidence" value="ECO:0007669"/>
    <property type="project" value="UniProtKB-KW"/>
</dbReference>
<protein>
    <submittedName>
        <fullName evidence="7">Response regulator</fullName>
    </submittedName>
</protein>
<dbReference type="InterPro" id="IPR050595">
    <property type="entry name" value="Bact_response_regulator"/>
</dbReference>
<dbReference type="RefSeq" id="WP_109065828.1">
    <property type="nucleotide sequence ID" value="NZ_QEYG01000018.1"/>
</dbReference>
<feature type="domain" description="Response regulatory" evidence="6">
    <location>
        <begin position="7"/>
        <end position="122"/>
    </location>
</feature>
<feature type="modified residue" description="4-aspartylphosphate" evidence="5">
    <location>
        <position position="57"/>
    </location>
</feature>
<keyword evidence="4" id="KW-0283">Flagellar rotation</keyword>
<evidence type="ECO:0000313" key="8">
    <source>
        <dbReference type="Proteomes" id="UP000245014"/>
    </source>
</evidence>
<dbReference type="InterPro" id="IPR011006">
    <property type="entry name" value="CheY-like_superfamily"/>
</dbReference>
<dbReference type="AlphaFoldDB" id="A0A2U2C2K2"/>
<dbReference type="EMBL" id="QEYI01000001">
    <property type="protein sequence ID" value="PWE23265.1"/>
    <property type="molecule type" value="Genomic_DNA"/>
</dbReference>
<organism evidence="7 8">
    <name type="scientific">Aliarcobacter skirrowii</name>
    <dbReference type="NCBI Taxonomy" id="28200"/>
    <lineage>
        <taxon>Bacteria</taxon>
        <taxon>Pseudomonadati</taxon>
        <taxon>Campylobacterota</taxon>
        <taxon>Epsilonproteobacteria</taxon>
        <taxon>Campylobacterales</taxon>
        <taxon>Arcobacteraceae</taxon>
        <taxon>Aliarcobacter</taxon>
    </lineage>
</organism>
<dbReference type="GO" id="GO:0000160">
    <property type="term" value="P:phosphorelay signal transduction system"/>
    <property type="evidence" value="ECO:0007669"/>
    <property type="project" value="InterPro"/>
</dbReference>
<comment type="cofactor">
    <cofactor evidence="1">
        <name>Mg(2+)</name>
        <dbReference type="ChEBI" id="CHEBI:18420"/>
    </cofactor>
</comment>
<evidence type="ECO:0000256" key="3">
    <source>
        <dbReference type="ARBA" id="ARBA00022553"/>
    </source>
</evidence>
<dbReference type="Pfam" id="PF00072">
    <property type="entry name" value="Response_reg"/>
    <property type="match status" value="1"/>
</dbReference>
<dbReference type="InterPro" id="IPR001789">
    <property type="entry name" value="Sig_transdc_resp-reg_receiver"/>
</dbReference>
<evidence type="ECO:0000256" key="5">
    <source>
        <dbReference type="PROSITE-ProRule" id="PRU00169"/>
    </source>
</evidence>
<proteinExistence type="predicted"/>
<dbReference type="Proteomes" id="UP000245014">
    <property type="component" value="Unassembled WGS sequence"/>
</dbReference>